<evidence type="ECO:0000256" key="1">
    <source>
        <dbReference type="SAM" id="Phobius"/>
    </source>
</evidence>
<keyword evidence="1" id="KW-0812">Transmembrane</keyword>
<accession>A0A919KA86</accession>
<keyword evidence="1" id="KW-1133">Transmembrane helix</keyword>
<feature type="transmembrane region" description="Helical" evidence="1">
    <location>
        <begin position="87"/>
        <end position="113"/>
    </location>
</feature>
<feature type="transmembrane region" description="Helical" evidence="1">
    <location>
        <begin position="53"/>
        <end position="75"/>
    </location>
</feature>
<organism evidence="2 3">
    <name type="scientific">Paractinoplanes rishiriensis</name>
    <dbReference type="NCBI Taxonomy" id="1050105"/>
    <lineage>
        <taxon>Bacteria</taxon>
        <taxon>Bacillati</taxon>
        <taxon>Actinomycetota</taxon>
        <taxon>Actinomycetes</taxon>
        <taxon>Micromonosporales</taxon>
        <taxon>Micromonosporaceae</taxon>
        <taxon>Paractinoplanes</taxon>
    </lineage>
</organism>
<reference evidence="2" key="1">
    <citation type="submission" date="2021-01" db="EMBL/GenBank/DDBJ databases">
        <title>Whole genome shotgun sequence of Actinoplanes rishiriensis NBRC 108556.</title>
        <authorList>
            <person name="Komaki H."/>
            <person name="Tamura T."/>
        </authorList>
    </citation>
    <scope>NUCLEOTIDE SEQUENCE</scope>
    <source>
        <strain evidence="2">NBRC 108556</strain>
    </source>
</reference>
<evidence type="ECO:0000313" key="3">
    <source>
        <dbReference type="Proteomes" id="UP000636960"/>
    </source>
</evidence>
<sequence length="142" mass="14456">MTAPRTDRRGSPLLAVLSAILLLADAGLAALGMLVFNSHQRGNLTDDEAATFLLLGVSAAAGTVIFFLTAVAFALPRGRRVARIAAVLAWLRTAGVLIAVAATVTSFGASAIIGAFETVGLILTAADTLAALIVTGIAVRRT</sequence>
<dbReference type="AlphaFoldDB" id="A0A919KA86"/>
<dbReference type="RefSeq" id="WP_203790393.1">
    <property type="nucleotide sequence ID" value="NZ_BOMV01000107.1"/>
</dbReference>
<dbReference type="Proteomes" id="UP000636960">
    <property type="component" value="Unassembled WGS sequence"/>
</dbReference>
<gene>
    <name evidence="2" type="ORF">Ari01nite_90490</name>
</gene>
<protein>
    <submittedName>
        <fullName evidence="2">Uncharacterized protein</fullName>
    </submittedName>
</protein>
<comment type="caution">
    <text evidence="2">The sequence shown here is derived from an EMBL/GenBank/DDBJ whole genome shotgun (WGS) entry which is preliminary data.</text>
</comment>
<name>A0A919KA86_9ACTN</name>
<proteinExistence type="predicted"/>
<keyword evidence="1" id="KW-0472">Membrane</keyword>
<feature type="transmembrane region" description="Helical" evidence="1">
    <location>
        <begin position="119"/>
        <end position="139"/>
    </location>
</feature>
<dbReference type="EMBL" id="BOMV01000107">
    <property type="protein sequence ID" value="GIF01585.1"/>
    <property type="molecule type" value="Genomic_DNA"/>
</dbReference>
<keyword evidence="3" id="KW-1185">Reference proteome</keyword>
<evidence type="ECO:0000313" key="2">
    <source>
        <dbReference type="EMBL" id="GIF01585.1"/>
    </source>
</evidence>